<dbReference type="GO" id="GO:0016491">
    <property type="term" value="F:oxidoreductase activity"/>
    <property type="evidence" value="ECO:0007669"/>
    <property type="project" value="UniProtKB-KW"/>
</dbReference>
<dbReference type="InterPro" id="IPR002347">
    <property type="entry name" value="SDR_fam"/>
</dbReference>
<evidence type="ECO:0000256" key="1">
    <source>
        <dbReference type="ARBA" id="ARBA00006484"/>
    </source>
</evidence>
<protein>
    <recommendedName>
        <fullName evidence="6">Short chain dehydrogenase</fullName>
    </recommendedName>
</protein>
<dbReference type="Gene3D" id="3.40.50.720">
    <property type="entry name" value="NAD(P)-binding Rossmann-like Domain"/>
    <property type="match status" value="2"/>
</dbReference>
<dbReference type="PRINTS" id="PR00081">
    <property type="entry name" value="GDHRDH"/>
</dbReference>
<keyword evidence="5" id="KW-1185">Reference proteome</keyword>
<keyword evidence="3" id="KW-0560">Oxidoreductase</keyword>
<gene>
    <name evidence="4" type="ORF">BDU57DRAFT_585615</name>
</gene>
<evidence type="ECO:0000256" key="3">
    <source>
        <dbReference type="ARBA" id="ARBA00023002"/>
    </source>
</evidence>
<reference evidence="4" key="1">
    <citation type="journal article" date="2020" name="Stud. Mycol.">
        <title>101 Dothideomycetes genomes: a test case for predicting lifestyles and emergence of pathogens.</title>
        <authorList>
            <person name="Haridas S."/>
            <person name="Albert R."/>
            <person name="Binder M."/>
            <person name="Bloem J."/>
            <person name="Labutti K."/>
            <person name="Salamov A."/>
            <person name="Andreopoulos B."/>
            <person name="Baker S."/>
            <person name="Barry K."/>
            <person name="Bills G."/>
            <person name="Bluhm B."/>
            <person name="Cannon C."/>
            <person name="Castanera R."/>
            <person name="Culley D."/>
            <person name="Daum C."/>
            <person name="Ezra D."/>
            <person name="Gonzalez J."/>
            <person name="Henrissat B."/>
            <person name="Kuo A."/>
            <person name="Liang C."/>
            <person name="Lipzen A."/>
            <person name="Lutzoni F."/>
            <person name="Magnuson J."/>
            <person name="Mondo S."/>
            <person name="Nolan M."/>
            <person name="Ohm R."/>
            <person name="Pangilinan J."/>
            <person name="Park H.-J."/>
            <person name="Ramirez L."/>
            <person name="Alfaro M."/>
            <person name="Sun H."/>
            <person name="Tritt A."/>
            <person name="Yoshinaga Y."/>
            <person name="Zwiers L.-H."/>
            <person name="Turgeon B."/>
            <person name="Goodwin S."/>
            <person name="Spatafora J."/>
            <person name="Crous P."/>
            <person name="Grigoriev I."/>
        </authorList>
    </citation>
    <scope>NUCLEOTIDE SEQUENCE</scope>
    <source>
        <strain evidence="4">HMLAC05119</strain>
    </source>
</reference>
<evidence type="ECO:0008006" key="6">
    <source>
        <dbReference type="Google" id="ProtNLM"/>
    </source>
</evidence>
<dbReference type="OrthoDB" id="294295at2759"/>
<keyword evidence="2" id="KW-0521">NADP</keyword>
<proteinExistence type="inferred from homology"/>
<accession>A0A6A5R018</accession>
<sequence length="259" mass="27666">MAEPTKYTSKLSGSRLLIIGSSSGIGFAVAEACIEHGALVVIASCSHKRISSAIERIKSTYPSKAVNIHGLTVDLSNPEALESELEHVLSKAVVVCVSSGDGKRKLNHIIYTAGDALATIPLPDMTSKTLPRPDKFLNEHLEKCPDSSYTITTGSISEKPMPDWTVVAGYAAGLHAMVRNLALELKPIRVNGISSGVVNTELWKMSEEERETMMTSMGENLATGRAGRPEDVAESYLAVLKDGNMTGSMVQTDGGALFM</sequence>
<dbReference type="PANTHER" id="PTHR43477">
    <property type="entry name" value="DIHYDROANTICAPSIN 7-DEHYDROGENASE"/>
    <property type="match status" value="1"/>
</dbReference>
<evidence type="ECO:0000313" key="5">
    <source>
        <dbReference type="Proteomes" id="UP000800096"/>
    </source>
</evidence>
<dbReference type="InterPro" id="IPR036291">
    <property type="entry name" value="NAD(P)-bd_dom_sf"/>
</dbReference>
<dbReference type="AlphaFoldDB" id="A0A6A5R018"/>
<organism evidence="4 5">
    <name type="scientific">Ampelomyces quisqualis</name>
    <name type="common">Powdery mildew agent</name>
    <dbReference type="NCBI Taxonomy" id="50730"/>
    <lineage>
        <taxon>Eukaryota</taxon>
        <taxon>Fungi</taxon>
        <taxon>Dikarya</taxon>
        <taxon>Ascomycota</taxon>
        <taxon>Pezizomycotina</taxon>
        <taxon>Dothideomycetes</taxon>
        <taxon>Pleosporomycetidae</taxon>
        <taxon>Pleosporales</taxon>
        <taxon>Pleosporineae</taxon>
        <taxon>Phaeosphaeriaceae</taxon>
        <taxon>Ampelomyces</taxon>
    </lineage>
</organism>
<name>A0A6A5R018_AMPQU</name>
<comment type="similarity">
    <text evidence="1">Belongs to the short-chain dehydrogenases/reductases (SDR) family.</text>
</comment>
<dbReference type="InterPro" id="IPR051122">
    <property type="entry name" value="SDR_DHRS6-like"/>
</dbReference>
<dbReference type="Proteomes" id="UP000800096">
    <property type="component" value="Unassembled WGS sequence"/>
</dbReference>
<dbReference type="SUPFAM" id="SSF51735">
    <property type="entry name" value="NAD(P)-binding Rossmann-fold domains"/>
    <property type="match status" value="1"/>
</dbReference>
<dbReference type="PANTHER" id="PTHR43477:SF1">
    <property type="entry name" value="DIHYDROANTICAPSIN 7-DEHYDROGENASE"/>
    <property type="match status" value="1"/>
</dbReference>
<dbReference type="CDD" id="cd05233">
    <property type="entry name" value="SDR_c"/>
    <property type="match status" value="1"/>
</dbReference>
<evidence type="ECO:0000256" key="2">
    <source>
        <dbReference type="ARBA" id="ARBA00022857"/>
    </source>
</evidence>
<dbReference type="EMBL" id="ML979133">
    <property type="protein sequence ID" value="KAF1919457.1"/>
    <property type="molecule type" value="Genomic_DNA"/>
</dbReference>
<dbReference type="InterPro" id="IPR057571">
    <property type="entry name" value="SDR_PhqE-like"/>
</dbReference>
<dbReference type="Pfam" id="PF23441">
    <property type="entry name" value="SDR"/>
    <property type="match status" value="1"/>
</dbReference>
<evidence type="ECO:0000313" key="4">
    <source>
        <dbReference type="EMBL" id="KAF1919457.1"/>
    </source>
</evidence>